<sequence>MWGAGLRLPEPQRWKAAVFLIQIRHALSLILVRTPFLLLQISRLQISFGKSSFGKSSFKFNSRLRVDRFLGLMAGLSKENENYKRFFISQTVPSFMIAMRHSFLFPPLLLGSLTLPCLARGVQNSQPPGIEGINDPNMTGKLIDYWADYACFSLSDNSEPNVKEQCKEACFPGGITSDVPPGEIVQSSQTCWLNGPESDYRTGAPLTEQQKNENPRKGEHYPDKCILPWLMVVSVKTITTGYCICDDPIIKFLGDFFIRSIIEMGKILEKLIDRVCCNTWSWQGYYRWNETGTGVKTAKMFRYAYDAQDAAMEWASLFVDQGFGLASAAGCKTPFSFSKADLAKRFLDFAGAPDELVPGINYDEMPCPKGKKASKKCKEKNGENDNNNAPSRTRDNNQPTKTSQRPSTTTTDAGPTAKADCAAIGRNDMVALLEITPDVEEGLVGKRAVGTTLQNRRLEARTFRPKKGDACVGSRKTTVESKKYPSAGENVMKNALAYGFNIIDDCSDYGWGEQKAIGTSDYDTEHVLEWSMVRSLEQYSWLTSANLISILQVQNFFSTMNDHADFKAGFENPDPDNKEEPKDPAHPEGEKVKKKVDFCKYWGVSQFRGATTRLGHLLIMSNPDPTAPAPVPGKAPVQQTPLQWFAEAYPFIDGSGANARKAHVQELILLQKRINQHPKNNMFSIKPDQQIYDRNDMDDLIKRKSTKKRSKGAKKGQLTFGEPHEQPRTAIQRMRAVVGAYLYMKEKKVDEIFVAQVDRIGAQLEYIENALAKNPKTVEREGEMDGQGQIETRIVTFDKWVPQKLKEKWFAYMDNVYANANKKGQDFMKDNLKRLNDEYNDKKLIKQADVDREKNKERQNELKLEKKLREDMKDYIPKLEAQWAKAKNWPKPKRGGHLSEWGIELKVRIERASFLSLNGREPTTNSEAMVGSKVGTWRELRTNHVDLNTTYLKGLRIGPDPDPTLAPTLPCPLLLPLFPKSSKVKSEKSINFWRIEEDRSCGD</sequence>
<evidence type="ECO:0000313" key="2">
    <source>
        <dbReference type="Proteomes" id="UP000799755"/>
    </source>
</evidence>
<name>A0ACB6Q9V1_9PLEO</name>
<accession>A0ACB6Q9V1</accession>
<keyword evidence="2" id="KW-1185">Reference proteome</keyword>
<reference evidence="1" key="1">
    <citation type="journal article" date="2020" name="Stud. Mycol.">
        <title>101 Dothideomycetes genomes: a test case for predicting lifestyles and emergence of pathogens.</title>
        <authorList>
            <person name="Haridas S."/>
            <person name="Albert R."/>
            <person name="Binder M."/>
            <person name="Bloem J."/>
            <person name="Labutti K."/>
            <person name="Salamov A."/>
            <person name="Andreopoulos B."/>
            <person name="Baker S."/>
            <person name="Barry K."/>
            <person name="Bills G."/>
            <person name="Bluhm B."/>
            <person name="Cannon C."/>
            <person name="Castanera R."/>
            <person name="Culley D."/>
            <person name="Daum C."/>
            <person name="Ezra D."/>
            <person name="Gonzalez J."/>
            <person name="Henrissat B."/>
            <person name="Kuo A."/>
            <person name="Liang C."/>
            <person name="Lipzen A."/>
            <person name="Lutzoni F."/>
            <person name="Magnuson J."/>
            <person name="Mondo S."/>
            <person name="Nolan M."/>
            <person name="Ohm R."/>
            <person name="Pangilinan J."/>
            <person name="Park H.-J."/>
            <person name="Ramirez L."/>
            <person name="Alfaro M."/>
            <person name="Sun H."/>
            <person name="Tritt A."/>
            <person name="Yoshinaga Y."/>
            <person name="Zwiers L.-H."/>
            <person name="Turgeon B."/>
            <person name="Goodwin S."/>
            <person name="Spatafora J."/>
            <person name="Crous P."/>
            <person name="Grigoriev I."/>
        </authorList>
    </citation>
    <scope>NUCLEOTIDE SEQUENCE</scope>
    <source>
        <strain evidence="1">ATCC 200398</strain>
    </source>
</reference>
<dbReference type="Proteomes" id="UP000799755">
    <property type="component" value="Unassembled WGS sequence"/>
</dbReference>
<proteinExistence type="predicted"/>
<evidence type="ECO:0000313" key="1">
    <source>
        <dbReference type="EMBL" id="KAF2463814.1"/>
    </source>
</evidence>
<dbReference type="EMBL" id="MU003546">
    <property type="protein sequence ID" value="KAF2463814.1"/>
    <property type="molecule type" value="Genomic_DNA"/>
</dbReference>
<comment type="caution">
    <text evidence="1">The sequence shown here is derived from an EMBL/GenBank/DDBJ whole genome shotgun (WGS) entry which is preliminary data.</text>
</comment>
<organism evidence="1 2">
    <name type="scientific">Lindgomyces ingoldianus</name>
    <dbReference type="NCBI Taxonomy" id="673940"/>
    <lineage>
        <taxon>Eukaryota</taxon>
        <taxon>Fungi</taxon>
        <taxon>Dikarya</taxon>
        <taxon>Ascomycota</taxon>
        <taxon>Pezizomycotina</taxon>
        <taxon>Dothideomycetes</taxon>
        <taxon>Pleosporomycetidae</taxon>
        <taxon>Pleosporales</taxon>
        <taxon>Lindgomycetaceae</taxon>
        <taxon>Lindgomyces</taxon>
    </lineage>
</organism>
<protein>
    <submittedName>
        <fullName evidence="1">Uncharacterized protein</fullName>
    </submittedName>
</protein>
<gene>
    <name evidence="1" type="ORF">BDR25DRAFT_362485</name>
</gene>